<gene>
    <name evidence="2" type="ORF">VNO77_22810</name>
</gene>
<protein>
    <submittedName>
        <fullName evidence="2">Uncharacterized protein</fullName>
    </submittedName>
</protein>
<keyword evidence="1" id="KW-1133">Transmembrane helix</keyword>
<evidence type="ECO:0000256" key="1">
    <source>
        <dbReference type="SAM" id="Phobius"/>
    </source>
</evidence>
<keyword evidence="1" id="KW-0472">Membrane</keyword>
<name>A0AAN9L6L3_CANGL</name>
<dbReference type="EMBL" id="JAYMYQ010000005">
    <property type="protein sequence ID" value="KAK7328693.1"/>
    <property type="molecule type" value="Genomic_DNA"/>
</dbReference>
<proteinExistence type="predicted"/>
<keyword evidence="3" id="KW-1185">Reference proteome</keyword>
<dbReference type="AlphaFoldDB" id="A0AAN9L6L3"/>
<evidence type="ECO:0000313" key="3">
    <source>
        <dbReference type="Proteomes" id="UP001367508"/>
    </source>
</evidence>
<organism evidence="2 3">
    <name type="scientific">Canavalia gladiata</name>
    <name type="common">Sword bean</name>
    <name type="synonym">Dolichos gladiatus</name>
    <dbReference type="NCBI Taxonomy" id="3824"/>
    <lineage>
        <taxon>Eukaryota</taxon>
        <taxon>Viridiplantae</taxon>
        <taxon>Streptophyta</taxon>
        <taxon>Embryophyta</taxon>
        <taxon>Tracheophyta</taxon>
        <taxon>Spermatophyta</taxon>
        <taxon>Magnoliopsida</taxon>
        <taxon>eudicotyledons</taxon>
        <taxon>Gunneridae</taxon>
        <taxon>Pentapetalae</taxon>
        <taxon>rosids</taxon>
        <taxon>fabids</taxon>
        <taxon>Fabales</taxon>
        <taxon>Fabaceae</taxon>
        <taxon>Papilionoideae</taxon>
        <taxon>50 kb inversion clade</taxon>
        <taxon>NPAAA clade</taxon>
        <taxon>indigoferoid/millettioid clade</taxon>
        <taxon>Phaseoleae</taxon>
        <taxon>Canavalia</taxon>
    </lineage>
</organism>
<feature type="transmembrane region" description="Helical" evidence="1">
    <location>
        <begin position="52"/>
        <end position="71"/>
    </location>
</feature>
<keyword evidence="1" id="KW-0812">Transmembrane</keyword>
<dbReference type="Proteomes" id="UP001367508">
    <property type="component" value="Unassembled WGS sequence"/>
</dbReference>
<accession>A0AAN9L6L3</accession>
<comment type="caution">
    <text evidence="2">The sequence shown here is derived from an EMBL/GenBank/DDBJ whole genome shotgun (WGS) entry which is preliminary data.</text>
</comment>
<reference evidence="2 3" key="1">
    <citation type="submission" date="2024-01" db="EMBL/GenBank/DDBJ databases">
        <title>The genomes of 5 underutilized Papilionoideae crops provide insights into root nodulation and disease resistanc.</title>
        <authorList>
            <person name="Jiang F."/>
        </authorList>
    </citation>
    <scope>NUCLEOTIDE SEQUENCE [LARGE SCALE GENOMIC DNA]</scope>
    <source>
        <strain evidence="2">LVBAO_FW01</strain>
        <tissue evidence="2">Leaves</tissue>
    </source>
</reference>
<evidence type="ECO:0000313" key="2">
    <source>
        <dbReference type="EMBL" id="KAK7328693.1"/>
    </source>
</evidence>
<sequence>MNMGSSHHYKVGSHTESYLEVPGTQEATHFSRVWYSNPAISSPSNSFYSRKAIRFILSILFIPMGLQLHYVNRHE</sequence>